<sequence>MNDLSLPSEILCNIIRFLPLKEIIRAESVSSWWRNAIRNNYPLFEQEHLLIGQRLTLDALAWLHSLQVPIEVPNEKLHIIRLKYVDITLRIKRKTSGTLSLQSVSVVSACINRSGYSCVLTPTEFGSSITREGVTKRTSLSSQDDIIQITRDFCNVSKEQGFSEATMDFFRHPTFYRLMETWLHHNGVMIKRWATKQTILHESPRRKLTAYYAGASWPSIFIHRHDEMKIRNSNDVELRFNMGVKTKERVSVRIVNHLCPGDYVQAADFIIMVYYAFESSSFSAVQQLLPGILKVNRNTDGFIPLLLLGLDTPLITRNSIDTPPKSEKKKEKKKKKRFHFRSKSLTPPTTDILPTPPIPLKKMISDEEALGYAESVGALWTCQSSLHFRTPIMKLMLRETSPYSTINKTSSGPHQLRFHHIRDTDTFHSLMEIISEDNSPFFEPSGDKKSNATEEVRVNTDLVVLGRKLLHPYWEERSIRPLLFVFLLSKTPEDSRHLFMVLMPDLELNSGLSGLRGGMIWLKMFQQPLSIAASSYRVQPQEGVFVDSETCHRLQTICGSMRAAFTEMYAREDSQKMAPMSLLYSNLVEMEAIVYGDLSVHRSGASSPQSSPCSVQSTSELRPESPEPSRKKMKTEATAIPTEHFPTAILIPTTATPSKGQAPTLLNSERKRTRRARAKASPDARTLSCRACGETKTCEWRRGPDGFKSLCNACGIHYAKIVRKEESIASSYVPKLIGISNLLS</sequence>
<dbReference type="Proteomes" id="UP000241769">
    <property type="component" value="Unassembled WGS sequence"/>
</dbReference>
<feature type="region of interest" description="Disordered" evidence="5">
    <location>
        <begin position="318"/>
        <end position="340"/>
    </location>
</feature>
<dbReference type="InterPro" id="IPR000679">
    <property type="entry name" value="Znf_GATA"/>
</dbReference>
<dbReference type="Pfam" id="PF12937">
    <property type="entry name" value="F-box-like"/>
    <property type="match status" value="1"/>
</dbReference>
<dbReference type="OrthoDB" id="2162994at2759"/>
<keyword evidence="3" id="KW-0862">Zinc</keyword>
<evidence type="ECO:0000256" key="5">
    <source>
        <dbReference type="SAM" id="MobiDB-lite"/>
    </source>
</evidence>
<dbReference type="SMART" id="SM00256">
    <property type="entry name" value="FBOX"/>
    <property type="match status" value="1"/>
</dbReference>
<dbReference type="Pfam" id="PF00320">
    <property type="entry name" value="GATA"/>
    <property type="match status" value="1"/>
</dbReference>
<evidence type="ECO:0000256" key="1">
    <source>
        <dbReference type="ARBA" id="ARBA00022723"/>
    </source>
</evidence>
<dbReference type="GO" id="GO:0006355">
    <property type="term" value="P:regulation of DNA-templated transcription"/>
    <property type="evidence" value="ECO:0007669"/>
    <property type="project" value="InterPro"/>
</dbReference>
<feature type="compositionally biased region" description="Low complexity" evidence="5">
    <location>
        <begin position="605"/>
        <end position="619"/>
    </location>
</feature>
<accession>A0A2P6NBS9</accession>
<feature type="region of interest" description="Disordered" evidence="5">
    <location>
        <begin position="654"/>
        <end position="680"/>
    </location>
</feature>
<evidence type="ECO:0000259" key="6">
    <source>
        <dbReference type="PROSITE" id="PS50114"/>
    </source>
</evidence>
<dbReference type="SMART" id="SM00401">
    <property type="entry name" value="ZnF_GATA"/>
    <property type="match status" value="1"/>
</dbReference>
<feature type="region of interest" description="Disordered" evidence="5">
    <location>
        <begin position="605"/>
        <end position="635"/>
    </location>
</feature>
<name>A0A2P6NBS9_9EUKA</name>
<feature type="domain" description="F-box" evidence="7">
    <location>
        <begin position="1"/>
        <end position="47"/>
    </location>
</feature>
<feature type="compositionally biased region" description="Basic residues" evidence="5">
    <location>
        <begin position="330"/>
        <end position="340"/>
    </location>
</feature>
<evidence type="ECO:0000256" key="2">
    <source>
        <dbReference type="ARBA" id="ARBA00022771"/>
    </source>
</evidence>
<dbReference type="GO" id="GO:0043565">
    <property type="term" value="F:sequence-specific DNA binding"/>
    <property type="evidence" value="ECO:0007669"/>
    <property type="project" value="InterPro"/>
</dbReference>
<dbReference type="PROSITE" id="PS50114">
    <property type="entry name" value="GATA_ZN_FINGER_2"/>
    <property type="match status" value="1"/>
</dbReference>
<dbReference type="InterPro" id="IPR013088">
    <property type="entry name" value="Znf_NHR/GATA"/>
</dbReference>
<protein>
    <recommendedName>
        <fullName evidence="10">GATA-type domain-containing protein</fullName>
    </recommendedName>
</protein>
<evidence type="ECO:0000313" key="8">
    <source>
        <dbReference type="EMBL" id="PRP81400.1"/>
    </source>
</evidence>
<keyword evidence="2 4" id="KW-0863">Zinc-finger</keyword>
<gene>
    <name evidence="8" type="ORF">PROFUN_11021</name>
</gene>
<feature type="domain" description="GATA-type" evidence="6">
    <location>
        <begin position="683"/>
        <end position="718"/>
    </location>
</feature>
<keyword evidence="9" id="KW-1185">Reference proteome</keyword>
<dbReference type="SUPFAM" id="SSF81383">
    <property type="entry name" value="F-box domain"/>
    <property type="match status" value="1"/>
</dbReference>
<feature type="compositionally biased region" description="Basic and acidic residues" evidence="5">
    <location>
        <begin position="621"/>
        <end position="630"/>
    </location>
</feature>
<proteinExistence type="predicted"/>
<dbReference type="InterPro" id="IPR001810">
    <property type="entry name" value="F-box_dom"/>
</dbReference>
<dbReference type="EMBL" id="MDYQ01000126">
    <property type="protein sequence ID" value="PRP81400.1"/>
    <property type="molecule type" value="Genomic_DNA"/>
</dbReference>
<reference evidence="8 9" key="1">
    <citation type="journal article" date="2018" name="Genome Biol. Evol.">
        <title>Multiple Roots of Fruiting Body Formation in Amoebozoa.</title>
        <authorList>
            <person name="Hillmann F."/>
            <person name="Forbes G."/>
            <person name="Novohradska S."/>
            <person name="Ferling I."/>
            <person name="Riege K."/>
            <person name="Groth M."/>
            <person name="Westermann M."/>
            <person name="Marz M."/>
            <person name="Spaller T."/>
            <person name="Winckler T."/>
            <person name="Schaap P."/>
            <person name="Glockner G."/>
        </authorList>
    </citation>
    <scope>NUCLEOTIDE SEQUENCE [LARGE SCALE GENOMIC DNA]</scope>
    <source>
        <strain evidence="8 9">Jena</strain>
    </source>
</reference>
<feature type="compositionally biased region" description="Polar residues" evidence="5">
    <location>
        <begin position="658"/>
        <end position="667"/>
    </location>
</feature>
<dbReference type="PANTHER" id="PTHR45658">
    <property type="entry name" value="GATA TRANSCRIPTION FACTOR"/>
    <property type="match status" value="1"/>
</dbReference>
<comment type="caution">
    <text evidence="8">The sequence shown here is derived from an EMBL/GenBank/DDBJ whole genome shotgun (WGS) entry which is preliminary data.</text>
</comment>
<dbReference type="Gene3D" id="1.20.1280.50">
    <property type="match status" value="1"/>
</dbReference>
<dbReference type="InterPro" id="IPR051140">
    <property type="entry name" value="GATA_TF"/>
</dbReference>
<dbReference type="Gene3D" id="3.30.50.10">
    <property type="entry name" value="Erythroid Transcription Factor GATA-1, subunit A"/>
    <property type="match status" value="1"/>
</dbReference>
<organism evidence="8 9">
    <name type="scientific">Planoprotostelium fungivorum</name>
    <dbReference type="NCBI Taxonomy" id="1890364"/>
    <lineage>
        <taxon>Eukaryota</taxon>
        <taxon>Amoebozoa</taxon>
        <taxon>Evosea</taxon>
        <taxon>Variosea</taxon>
        <taxon>Cavosteliida</taxon>
        <taxon>Cavosteliaceae</taxon>
        <taxon>Planoprotostelium</taxon>
    </lineage>
</organism>
<dbReference type="InterPro" id="IPR036047">
    <property type="entry name" value="F-box-like_dom_sf"/>
</dbReference>
<evidence type="ECO:0008006" key="10">
    <source>
        <dbReference type="Google" id="ProtNLM"/>
    </source>
</evidence>
<dbReference type="CDD" id="cd00202">
    <property type="entry name" value="ZnF_GATA"/>
    <property type="match status" value="1"/>
</dbReference>
<dbReference type="STRING" id="1890364.A0A2P6NBS9"/>
<keyword evidence="1" id="KW-0479">Metal-binding</keyword>
<evidence type="ECO:0000256" key="4">
    <source>
        <dbReference type="PROSITE-ProRule" id="PRU00094"/>
    </source>
</evidence>
<evidence type="ECO:0000313" key="9">
    <source>
        <dbReference type="Proteomes" id="UP000241769"/>
    </source>
</evidence>
<evidence type="ECO:0000259" key="7">
    <source>
        <dbReference type="PROSITE" id="PS50181"/>
    </source>
</evidence>
<dbReference type="InParanoid" id="A0A2P6NBS9"/>
<dbReference type="GO" id="GO:0008270">
    <property type="term" value="F:zinc ion binding"/>
    <property type="evidence" value="ECO:0007669"/>
    <property type="project" value="UniProtKB-KW"/>
</dbReference>
<dbReference type="SUPFAM" id="SSF57716">
    <property type="entry name" value="Glucocorticoid receptor-like (DNA-binding domain)"/>
    <property type="match status" value="1"/>
</dbReference>
<evidence type="ECO:0000256" key="3">
    <source>
        <dbReference type="ARBA" id="ARBA00022833"/>
    </source>
</evidence>
<dbReference type="PROSITE" id="PS50181">
    <property type="entry name" value="FBOX"/>
    <property type="match status" value="1"/>
</dbReference>
<dbReference type="AlphaFoldDB" id="A0A2P6NBS9"/>